<keyword evidence="2" id="KW-1185">Reference proteome</keyword>
<evidence type="ECO:0000313" key="2">
    <source>
        <dbReference type="Proteomes" id="UP000234331"/>
    </source>
</evidence>
<dbReference type="EMBL" id="FZMO01000186">
    <property type="protein sequence ID" value="SNQ48656.1"/>
    <property type="molecule type" value="Genomic_DNA"/>
</dbReference>
<dbReference type="NCBIfam" id="NF042934">
    <property type="entry name" value="cis_reg_atten"/>
    <property type="match status" value="1"/>
</dbReference>
<proteinExistence type="predicted"/>
<accession>A0A2I2KSP5</accession>
<organism evidence="1 2">
    <name type="scientific">Frankia canadensis</name>
    <dbReference type="NCBI Taxonomy" id="1836972"/>
    <lineage>
        <taxon>Bacteria</taxon>
        <taxon>Bacillati</taxon>
        <taxon>Actinomycetota</taxon>
        <taxon>Actinomycetes</taxon>
        <taxon>Frankiales</taxon>
        <taxon>Frankiaceae</taxon>
        <taxon>Frankia</taxon>
    </lineage>
</organism>
<reference evidence="1 2" key="1">
    <citation type="submission" date="2017-06" db="EMBL/GenBank/DDBJ databases">
        <authorList>
            <person name="Kim H.J."/>
            <person name="Triplett B.A."/>
        </authorList>
    </citation>
    <scope>NUCLEOTIDE SEQUENCE [LARGE SCALE GENOMIC DNA]</scope>
    <source>
        <strain evidence="1">FRACA_ARgP5</strain>
    </source>
</reference>
<dbReference type="AlphaFoldDB" id="A0A2I2KSP5"/>
<evidence type="ECO:0000313" key="1">
    <source>
        <dbReference type="EMBL" id="SNQ48656.1"/>
    </source>
</evidence>
<gene>
    <name evidence="1" type="ORF">FRACA_2660007</name>
</gene>
<dbReference type="Proteomes" id="UP000234331">
    <property type="component" value="Unassembled WGS sequence"/>
</dbReference>
<name>A0A2I2KSP5_9ACTN</name>
<protein>
    <submittedName>
        <fullName evidence="1">Uncharacterized protein</fullName>
    </submittedName>
</protein>
<dbReference type="InterPro" id="IPR049979">
    <property type="entry name" value="Cys_resp_CS_actino"/>
</dbReference>
<dbReference type="OrthoDB" id="3215314at2"/>
<sequence length="63" mass="6573">MVMRALSLGAPVSRASDRSVGVASRRGAALSPAAACLVIEPMLVARLHVDLLRVSSAGCRRSR</sequence>